<accession>A0A146KHR9</accession>
<gene>
    <name evidence="2" type="ORF">TPC1_11658</name>
</gene>
<name>A0A146KHR9_9EUKA</name>
<evidence type="ECO:0000256" key="1">
    <source>
        <dbReference type="SAM" id="Phobius"/>
    </source>
</evidence>
<dbReference type="EMBL" id="GDID01001232">
    <property type="protein sequence ID" value="JAP95374.1"/>
    <property type="molecule type" value="Transcribed_RNA"/>
</dbReference>
<dbReference type="AlphaFoldDB" id="A0A146KHR9"/>
<protein>
    <submittedName>
        <fullName evidence="2">Uncharacterized protein</fullName>
    </submittedName>
</protein>
<feature type="transmembrane region" description="Helical" evidence="1">
    <location>
        <begin position="12"/>
        <end position="33"/>
    </location>
</feature>
<keyword evidence="1" id="KW-0472">Membrane</keyword>
<sequence length="72" mass="8705">MKEDTYTRLLDIFTWTVVGLLALYIILWVIEYYDTKSITLNEKNLQEKDDFDFEEVKPLIEQKQSKKQRSTK</sequence>
<reference evidence="2" key="1">
    <citation type="submission" date="2015-07" db="EMBL/GenBank/DDBJ databases">
        <title>Adaptation to a free-living lifestyle via gene acquisitions in the diplomonad Trepomonas sp. PC1.</title>
        <authorList>
            <person name="Xu F."/>
            <person name="Jerlstrom-Hultqvist J."/>
            <person name="Kolisko M."/>
            <person name="Simpson A.G.B."/>
            <person name="Roger A.J."/>
            <person name="Svard S.G."/>
            <person name="Andersson J.O."/>
        </authorList>
    </citation>
    <scope>NUCLEOTIDE SEQUENCE</scope>
    <source>
        <strain evidence="2">PC1</strain>
    </source>
</reference>
<evidence type="ECO:0000313" key="2">
    <source>
        <dbReference type="EMBL" id="JAP95374.1"/>
    </source>
</evidence>
<proteinExistence type="predicted"/>
<keyword evidence="1" id="KW-0812">Transmembrane</keyword>
<keyword evidence="1" id="KW-1133">Transmembrane helix</keyword>
<organism evidence="2">
    <name type="scientific">Trepomonas sp. PC1</name>
    <dbReference type="NCBI Taxonomy" id="1076344"/>
    <lineage>
        <taxon>Eukaryota</taxon>
        <taxon>Metamonada</taxon>
        <taxon>Diplomonadida</taxon>
        <taxon>Hexamitidae</taxon>
        <taxon>Hexamitinae</taxon>
        <taxon>Trepomonas</taxon>
    </lineage>
</organism>